<dbReference type="InterPro" id="IPR012910">
    <property type="entry name" value="Plug_dom"/>
</dbReference>
<evidence type="ECO:0000313" key="14">
    <source>
        <dbReference type="EMBL" id="KKB45687.1"/>
    </source>
</evidence>
<dbReference type="EMBL" id="AQHW01000031">
    <property type="protein sequence ID" value="KKB45687.1"/>
    <property type="molecule type" value="Genomic_DNA"/>
</dbReference>
<feature type="chain" id="PRO_5002487818" evidence="12">
    <location>
        <begin position="31"/>
        <end position="1186"/>
    </location>
</feature>
<organism evidence="14 15">
    <name type="scientific">Parabacteroides gordonii MS-1 = DSM 23371</name>
    <dbReference type="NCBI Taxonomy" id="1203610"/>
    <lineage>
        <taxon>Bacteria</taxon>
        <taxon>Pseudomonadati</taxon>
        <taxon>Bacteroidota</taxon>
        <taxon>Bacteroidia</taxon>
        <taxon>Bacteroidales</taxon>
        <taxon>Tannerellaceae</taxon>
        <taxon>Parabacteroides</taxon>
    </lineage>
</organism>
<evidence type="ECO:0000256" key="7">
    <source>
        <dbReference type="ARBA" id="ARBA00023077"/>
    </source>
</evidence>
<keyword evidence="4" id="KW-0406">Ion transport</keyword>
<dbReference type="FunFam" id="2.60.40.1120:FF:000003">
    <property type="entry name" value="Outer membrane protein Omp121"/>
    <property type="match status" value="1"/>
</dbReference>
<dbReference type="Pfam" id="PF07660">
    <property type="entry name" value="STN"/>
    <property type="match status" value="1"/>
</dbReference>
<evidence type="ECO:0000256" key="4">
    <source>
        <dbReference type="ARBA" id="ARBA00022496"/>
    </source>
</evidence>
<dbReference type="Proteomes" id="UP000033035">
    <property type="component" value="Unassembled WGS sequence"/>
</dbReference>
<feature type="signal peptide" evidence="12">
    <location>
        <begin position="1"/>
        <end position="30"/>
    </location>
</feature>
<evidence type="ECO:0000313" key="15">
    <source>
        <dbReference type="Proteomes" id="UP000033035"/>
    </source>
</evidence>
<dbReference type="InterPro" id="IPR011662">
    <property type="entry name" value="Secretin/TonB_short_N"/>
</dbReference>
<dbReference type="InterPro" id="IPR023997">
    <property type="entry name" value="TonB-dep_OMP_SusC/RagA_CS"/>
</dbReference>
<keyword evidence="7 11" id="KW-0798">TonB box</keyword>
<dbReference type="AlphaFoldDB" id="A0A0F5IKN8"/>
<dbReference type="HOGENOM" id="CLU_004317_1_1_10"/>
<evidence type="ECO:0000256" key="3">
    <source>
        <dbReference type="ARBA" id="ARBA00022452"/>
    </source>
</evidence>
<dbReference type="Pfam" id="PF00593">
    <property type="entry name" value="TonB_dep_Rec_b-barrel"/>
    <property type="match status" value="1"/>
</dbReference>
<evidence type="ECO:0000256" key="1">
    <source>
        <dbReference type="ARBA" id="ARBA00004571"/>
    </source>
</evidence>
<keyword evidence="9 10" id="KW-0998">Cell outer membrane</keyword>
<dbReference type="InterPro" id="IPR023996">
    <property type="entry name" value="TonB-dep_OMP_SusC/RagA"/>
</dbReference>
<dbReference type="InterPro" id="IPR008969">
    <property type="entry name" value="CarboxyPept-like_regulatory"/>
</dbReference>
<name>A0A0F5IKN8_9BACT</name>
<dbReference type="SUPFAM" id="SSF49464">
    <property type="entry name" value="Carboxypeptidase regulatory domain-like"/>
    <property type="match status" value="1"/>
</dbReference>
<dbReference type="InterPro" id="IPR037066">
    <property type="entry name" value="Plug_dom_sf"/>
</dbReference>
<evidence type="ECO:0000256" key="8">
    <source>
        <dbReference type="ARBA" id="ARBA00023136"/>
    </source>
</evidence>
<keyword evidence="5 10" id="KW-0812">Transmembrane</keyword>
<keyword evidence="4" id="KW-0410">Iron transport</keyword>
<comment type="similarity">
    <text evidence="10 11">Belongs to the TonB-dependent receptor family.</text>
</comment>
<dbReference type="GO" id="GO:0009279">
    <property type="term" value="C:cell outer membrane"/>
    <property type="evidence" value="ECO:0007669"/>
    <property type="project" value="UniProtKB-SubCell"/>
</dbReference>
<dbReference type="Gene3D" id="2.40.170.20">
    <property type="entry name" value="TonB-dependent receptor, beta-barrel domain"/>
    <property type="match status" value="1"/>
</dbReference>
<keyword evidence="2 10" id="KW-0813">Transport</keyword>
<dbReference type="PROSITE" id="PS52016">
    <property type="entry name" value="TONB_DEPENDENT_REC_3"/>
    <property type="match status" value="1"/>
</dbReference>
<dbReference type="RefSeq" id="WP_225608115.1">
    <property type="nucleotide sequence ID" value="NZ_AUAE01000014.1"/>
</dbReference>
<dbReference type="Pfam" id="PF13715">
    <property type="entry name" value="CarbopepD_reg_2"/>
    <property type="match status" value="1"/>
</dbReference>
<keyword evidence="8 10" id="KW-0472">Membrane</keyword>
<keyword evidence="3 10" id="KW-1134">Transmembrane beta strand</keyword>
<evidence type="ECO:0000256" key="2">
    <source>
        <dbReference type="ARBA" id="ARBA00022448"/>
    </source>
</evidence>
<dbReference type="NCBIfam" id="TIGR04057">
    <property type="entry name" value="SusC_RagA_signa"/>
    <property type="match status" value="1"/>
</dbReference>
<comment type="subcellular location">
    <subcellularLocation>
        <location evidence="1 10">Cell outer membrane</location>
        <topology evidence="1 10">Multi-pass membrane protein</topology>
    </subcellularLocation>
</comment>
<evidence type="ECO:0000256" key="12">
    <source>
        <dbReference type="SAM" id="SignalP"/>
    </source>
</evidence>
<evidence type="ECO:0000259" key="13">
    <source>
        <dbReference type="SMART" id="SM00965"/>
    </source>
</evidence>
<comment type="caution">
    <text evidence="14">The sequence shown here is derived from an EMBL/GenBank/DDBJ whole genome shotgun (WGS) entry which is preliminary data.</text>
</comment>
<protein>
    <submittedName>
        <fullName evidence="14">SusC/RagA family TonB-linked outer membrane protein</fullName>
    </submittedName>
</protein>
<dbReference type="SMART" id="SM00965">
    <property type="entry name" value="STN"/>
    <property type="match status" value="1"/>
</dbReference>
<dbReference type="NCBIfam" id="TIGR04056">
    <property type="entry name" value="OMP_RagA_SusC"/>
    <property type="match status" value="1"/>
</dbReference>
<dbReference type="STRING" id="1203610.HMPREF1536_05327"/>
<dbReference type="InterPro" id="IPR000531">
    <property type="entry name" value="Beta-barrel_TonB"/>
</dbReference>
<evidence type="ECO:0000256" key="11">
    <source>
        <dbReference type="RuleBase" id="RU003357"/>
    </source>
</evidence>
<accession>A0A0F5IKN8</accession>
<dbReference type="Pfam" id="PF07715">
    <property type="entry name" value="Plug"/>
    <property type="match status" value="1"/>
</dbReference>
<proteinExistence type="inferred from homology"/>
<gene>
    <name evidence="14" type="ORF">HMPREF1536_05327</name>
</gene>
<dbReference type="PATRIC" id="fig|1203610.3.peg.5443"/>
<evidence type="ECO:0000256" key="5">
    <source>
        <dbReference type="ARBA" id="ARBA00022692"/>
    </source>
</evidence>
<dbReference type="InterPro" id="IPR039426">
    <property type="entry name" value="TonB-dep_rcpt-like"/>
</dbReference>
<reference evidence="14 15" key="1">
    <citation type="submission" date="2013-04" db="EMBL/GenBank/DDBJ databases">
        <title>The Genome Sequence of Parabacteroides gordonii DSM 23371.</title>
        <authorList>
            <consortium name="The Broad Institute Genomics Platform"/>
            <person name="Earl A."/>
            <person name="Ward D."/>
            <person name="Feldgarden M."/>
            <person name="Gevers D."/>
            <person name="Martens E."/>
            <person name="Sakamoto M."/>
            <person name="Benno Y."/>
            <person name="Suzuki N."/>
            <person name="Matsunaga N."/>
            <person name="Koshihara K."/>
            <person name="Seki M."/>
            <person name="Komiya H."/>
            <person name="Walker B."/>
            <person name="Young S."/>
            <person name="Zeng Q."/>
            <person name="Gargeya S."/>
            <person name="Fitzgerald M."/>
            <person name="Haas B."/>
            <person name="Abouelleil A."/>
            <person name="Allen A.W."/>
            <person name="Alvarado L."/>
            <person name="Arachchi H.M."/>
            <person name="Berlin A.M."/>
            <person name="Chapman S.B."/>
            <person name="Gainer-Dewar J."/>
            <person name="Goldberg J."/>
            <person name="Griggs A."/>
            <person name="Gujja S."/>
            <person name="Hansen M."/>
            <person name="Howarth C."/>
            <person name="Imamovic A."/>
            <person name="Ireland A."/>
            <person name="Larimer J."/>
            <person name="McCowan C."/>
            <person name="Murphy C."/>
            <person name="Pearson M."/>
            <person name="Poon T.W."/>
            <person name="Priest M."/>
            <person name="Roberts A."/>
            <person name="Saif S."/>
            <person name="Shea T."/>
            <person name="Sisk P."/>
            <person name="Sykes S."/>
            <person name="Wortman J."/>
            <person name="Nusbaum C."/>
            <person name="Birren B."/>
        </authorList>
    </citation>
    <scope>NUCLEOTIDE SEQUENCE [LARGE SCALE GENOMIC DNA]</scope>
    <source>
        <strain evidence="14 15">MS-1</strain>
    </source>
</reference>
<dbReference type="Gene3D" id="2.60.40.1120">
    <property type="entry name" value="Carboxypeptidase-like, regulatory domain"/>
    <property type="match status" value="1"/>
</dbReference>
<keyword evidence="12" id="KW-0732">Signal</keyword>
<dbReference type="GO" id="GO:0006826">
    <property type="term" value="P:iron ion transport"/>
    <property type="evidence" value="ECO:0007669"/>
    <property type="project" value="UniProtKB-KW"/>
</dbReference>
<feature type="domain" description="Secretin/TonB short N-terminal" evidence="13">
    <location>
        <begin position="65"/>
        <end position="116"/>
    </location>
</feature>
<evidence type="ECO:0000256" key="9">
    <source>
        <dbReference type="ARBA" id="ARBA00023237"/>
    </source>
</evidence>
<dbReference type="SUPFAM" id="SSF56935">
    <property type="entry name" value="Porins"/>
    <property type="match status" value="1"/>
</dbReference>
<keyword evidence="15" id="KW-1185">Reference proteome</keyword>
<evidence type="ECO:0000256" key="10">
    <source>
        <dbReference type="PROSITE-ProRule" id="PRU01360"/>
    </source>
</evidence>
<evidence type="ECO:0000256" key="6">
    <source>
        <dbReference type="ARBA" id="ARBA00023004"/>
    </source>
</evidence>
<dbReference type="InterPro" id="IPR036942">
    <property type="entry name" value="Beta-barrel_TonB_sf"/>
</dbReference>
<keyword evidence="6" id="KW-0408">Iron</keyword>
<dbReference type="Gene3D" id="2.170.130.10">
    <property type="entry name" value="TonB-dependent receptor, plug domain"/>
    <property type="match status" value="1"/>
</dbReference>
<sequence>MNYNLIFNKTIMRTSLTVCAIALSSQLLCAEAVLGQGLKENNISYTVKKVSVSDAFEQLSKITGFNFFYDESVLKDLKAVNLQVKNGSIDTILNELSHQTGLYFKKINNTISVSRQRFDVAGPQSAQQSKKLTGVIRDNYGDPIIGANVIVKGTTNGTITGIDGDFSIDVPENGTLVVSFIGYLSREIPVGKDTSIDVTLMEDTQRLDEVVVVGYGVQKKANLTGAVSSVKMEEVMGSRPLTNATDALQGTVAGLLVSNNGNTPGKSKSFQIRGAYSVGIKNDDGSYGSAIKPLVLIDNVEGDLDMINPEDIETVTVLKDAASAAIYGARAAGGVILVTTKRPKGATTFQLNYNNNFAFANSINLPKQAPLMDYLQAYSDAAGDQFWTMGSPSVQKWMGYLEQYRNNPSSLNTVGDGIFKDTDGAVYYLNEKDLVKNMMETSFQQTHNLSATGGTDKIRYRLSAGYIGNDGVLITDKDKYKRMNISSFLSADVTSWFTQEATFSYAHSKTTEPKSALGAVYSTRLASFYPEGTMPEGISDAGTGLPFFTPANQIRWSNTATTLGDNPRLFLKSIVKPFEGFQVAFEYTFDKNIYDYHWYTGSVDYTTVQGGKDTTPTNDYLQKTKRYTNYNSINLYGTYDFVLGKEHKFKVMAGFNQESSYQETMEAFSYGQAVIEVPSLGSGTSTLKATDKYNEYTVRGGFFRVNYNYADRYLLEVNGRYDGSSKFPKDSRYGFFPSVSAGWNIAQEQFMERTQDWLSSLKLRASYGMIGNQNVPAYSYIPTMTINNKYNGWVTGGDYVTAITSIPSLVSSSFTWEKVGTLDIGLDMSMLNSRLVGSFDWYQRNTNGMLAPGMQLPAVVGADAPYQNTADMRTRGWELSLNWRDQIAKVGYRVGFNLSDSKSQIVKYNSNSSYILSSQQTNALTGGTYTFWNFYEGKNLGEIWGYEADGFYSVDDFTDTSSWKLKDGVASIDGYNPRPGDVKFKNLIDDERGTNMISSGDNTLTNPGDRKVIGNETPRYLYGINLGVDYKGFDLSVFLQGTGKRDAWLANTLTFPLYSDFKFIPLYEGLSNYWKPVDAANGDYTNANPGAEFPRIYGNYGNQASNYRQSDKYLSNASYLRIKNVTLSYNFPKNWLSKISLSQLRAFVSVENLATFSSLPKGIDPETLKWDYPAYRTVSFGLNLTL</sequence>